<accession>A0ABQ7GXA1</accession>
<feature type="compositionally biased region" description="Gly residues" evidence="14">
    <location>
        <begin position="425"/>
        <end position="434"/>
    </location>
</feature>
<dbReference type="InterPro" id="IPR025799">
    <property type="entry name" value="Arg_MeTrfase"/>
</dbReference>
<keyword evidence="10" id="KW-0804">Transcription</keyword>
<evidence type="ECO:0000256" key="11">
    <source>
        <dbReference type="ARBA" id="ARBA00023242"/>
    </source>
</evidence>
<keyword evidence="8" id="KW-0156">Chromatin regulator</keyword>
<evidence type="ECO:0000256" key="2">
    <source>
        <dbReference type="ARBA" id="ARBA00004496"/>
    </source>
</evidence>
<evidence type="ECO:0000313" key="16">
    <source>
        <dbReference type="EMBL" id="KAF5839230.1"/>
    </source>
</evidence>
<evidence type="ECO:0000256" key="3">
    <source>
        <dbReference type="ARBA" id="ARBA00011925"/>
    </source>
</evidence>
<evidence type="ECO:0000256" key="13">
    <source>
        <dbReference type="PROSITE-ProRule" id="PRU01015"/>
    </source>
</evidence>
<feature type="region of interest" description="Disordered" evidence="14">
    <location>
        <begin position="483"/>
        <end position="528"/>
    </location>
</feature>
<dbReference type="Gene3D" id="3.40.50.150">
    <property type="entry name" value="Vaccinia Virus protein VP39"/>
    <property type="match status" value="1"/>
</dbReference>
<dbReference type="EC" id="2.1.1.319" evidence="3"/>
<evidence type="ECO:0000256" key="6">
    <source>
        <dbReference type="ARBA" id="ARBA00022679"/>
    </source>
</evidence>
<organism evidence="16 17">
    <name type="scientific">Dunaliella salina</name>
    <name type="common">Green alga</name>
    <name type="synonym">Protococcus salinus</name>
    <dbReference type="NCBI Taxonomy" id="3046"/>
    <lineage>
        <taxon>Eukaryota</taxon>
        <taxon>Viridiplantae</taxon>
        <taxon>Chlorophyta</taxon>
        <taxon>core chlorophytes</taxon>
        <taxon>Chlorophyceae</taxon>
        <taxon>CS clade</taxon>
        <taxon>Chlamydomonadales</taxon>
        <taxon>Dunaliellaceae</taxon>
        <taxon>Dunaliella</taxon>
    </lineage>
</organism>
<dbReference type="PANTHER" id="PTHR11006:SF10">
    <property type="entry name" value="HISTONE-ARGININE METHYLTRANSFERASE CARMER-RELATED"/>
    <property type="match status" value="1"/>
</dbReference>
<keyword evidence="11" id="KW-0539">Nucleus</keyword>
<keyword evidence="9" id="KW-0805">Transcription regulation</keyword>
<dbReference type="Pfam" id="PF22528">
    <property type="entry name" value="PRMT_C"/>
    <property type="match status" value="1"/>
</dbReference>
<keyword evidence="5 13" id="KW-0489">Methyltransferase</keyword>
<name>A0ABQ7GXA1_DUNSA</name>
<comment type="catalytic activity">
    <reaction evidence="12">
        <text>L-arginyl-[protein] + 2 S-adenosyl-L-methionine = N(omega),N(omega)-dimethyl-L-arginyl-[protein] + 2 S-adenosyl-L-homocysteine + 2 H(+)</text>
        <dbReference type="Rhea" id="RHEA:48096"/>
        <dbReference type="Rhea" id="RHEA-COMP:10532"/>
        <dbReference type="Rhea" id="RHEA-COMP:11991"/>
        <dbReference type="ChEBI" id="CHEBI:15378"/>
        <dbReference type="ChEBI" id="CHEBI:29965"/>
        <dbReference type="ChEBI" id="CHEBI:57856"/>
        <dbReference type="ChEBI" id="CHEBI:59789"/>
        <dbReference type="ChEBI" id="CHEBI:61897"/>
        <dbReference type="EC" id="2.1.1.319"/>
    </reaction>
</comment>
<evidence type="ECO:0000313" key="17">
    <source>
        <dbReference type="Proteomes" id="UP000815325"/>
    </source>
</evidence>
<feature type="region of interest" description="Disordered" evidence="14">
    <location>
        <begin position="555"/>
        <end position="590"/>
    </location>
</feature>
<sequence>MLTDRKRNRAYRVALEQSLASPKFQRQPRILDIGTGTGLLALMAAQVLRKQRSSCGQHVQQAQDTGPPVVACELFPTMARVARRVVARNGFQSEVSVIDKRSDELVVCSVEEQRASTSNPREAKWRDKTGGSVSPDMAGKADVIVTEIFDSALLGEGLLPSMRHAAQHLLQQGGCIIPARASVWVQLVHCPAILEWTSPVCPNKNEPPQSTLCHEKSDVSTFKRSRQDMPHGYGVGRNGAGLPRAQLVLQVLEDLNAASVAAELQSGAPAAMVGDDVGLGCDSEEGGEGQGCSEDDFSVAGSDGGGDGRGPTCRWQELHELHVDVVQAQSQMRPLSSPVRVMDFDLARPPPGDQVFHDVKLPVTQAGSAHGFVLWWQLDMLSQQHLLKHTDAPPEQSEGLSASAHPGATQSLMLSTAPAWIGPDPGLGGDGGPLQGVAQEWRGHWAQCWSPLGGPPTLQVQAGQEVALSAKHDDLSIQLALSPSSTPATQAPPPPPQPAPQLPQGSASAIPFQSPALGAESSRGCSTVPGAHQTPPFSGCTRTNAGVCAPELAAGEGGAHGASSQPSLPPLGAWLPPPAMQQLNGLRGVR</sequence>
<feature type="region of interest" description="Disordered" evidence="14">
    <location>
        <begin position="417"/>
        <end position="437"/>
    </location>
</feature>
<evidence type="ECO:0000259" key="15">
    <source>
        <dbReference type="Pfam" id="PF22528"/>
    </source>
</evidence>
<keyword evidence="4" id="KW-0963">Cytoplasm</keyword>
<reference evidence="16" key="1">
    <citation type="submission" date="2017-08" db="EMBL/GenBank/DDBJ databases">
        <authorList>
            <person name="Polle J.E."/>
            <person name="Barry K."/>
            <person name="Cushman J."/>
            <person name="Schmutz J."/>
            <person name="Tran D."/>
            <person name="Hathwaick L.T."/>
            <person name="Yim W.C."/>
            <person name="Jenkins J."/>
            <person name="Mckie-Krisberg Z.M."/>
            <person name="Prochnik S."/>
            <person name="Lindquist E."/>
            <person name="Dockter R.B."/>
            <person name="Adam C."/>
            <person name="Molina H."/>
            <person name="Bunkerborg J."/>
            <person name="Jin E."/>
            <person name="Buchheim M."/>
            <person name="Magnuson J."/>
        </authorList>
    </citation>
    <scope>NUCLEOTIDE SEQUENCE</scope>
    <source>
        <strain evidence="16">CCAP 19/18</strain>
    </source>
</reference>
<feature type="compositionally biased region" description="Pro residues" evidence="14">
    <location>
        <begin position="490"/>
        <end position="501"/>
    </location>
</feature>
<dbReference type="InterPro" id="IPR055135">
    <property type="entry name" value="PRMT_dom"/>
</dbReference>
<gene>
    <name evidence="16" type="ORF">DUNSADRAFT_1264</name>
</gene>
<comment type="caution">
    <text evidence="16">The sequence shown here is derived from an EMBL/GenBank/DDBJ whole genome shotgun (WGS) entry which is preliminary data.</text>
</comment>
<dbReference type="PROSITE" id="PS51678">
    <property type="entry name" value="SAM_MT_PRMT"/>
    <property type="match status" value="1"/>
</dbReference>
<dbReference type="InterPro" id="IPR029063">
    <property type="entry name" value="SAM-dependent_MTases_sf"/>
</dbReference>
<evidence type="ECO:0000256" key="14">
    <source>
        <dbReference type="SAM" id="MobiDB-lite"/>
    </source>
</evidence>
<keyword evidence="7 13" id="KW-0949">S-adenosyl-L-methionine</keyword>
<keyword evidence="6 13" id="KW-0808">Transferase</keyword>
<feature type="compositionally biased region" description="Acidic residues" evidence="14">
    <location>
        <begin position="282"/>
        <end position="297"/>
    </location>
</feature>
<evidence type="ECO:0000256" key="1">
    <source>
        <dbReference type="ARBA" id="ARBA00004123"/>
    </source>
</evidence>
<evidence type="ECO:0000256" key="4">
    <source>
        <dbReference type="ARBA" id="ARBA00022490"/>
    </source>
</evidence>
<evidence type="ECO:0000256" key="8">
    <source>
        <dbReference type="ARBA" id="ARBA00022853"/>
    </source>
</evidence>
<evidence type="ECO:0000256" key="12">
    <source>
        <dbReference type="ARBA" id="ARBA00049086"/>
    </source>
</evidence>
<evidence type="ECO:0000256" key="7">
    <source>
        <dbReference type="ARBA" id="ARBA00022691"/>
    </source>
</evidence>
<dbReference type="EMBL" id="MU069550">
    <property type="protein sequence ID" value="KAF5839230.1"/>
    <property type="molecule type" value="Genomic_DNA"/>
</dbReference>
<keyword evidence="17" id="KW-1185">Reference proteome</keyword>
<dbReference type="Proteomes" id="UP000815325">
    <property type="component" value="Unassembled WGS sequence"/>
</dbReference>
<evidence type="ECO:0000256" key="10">
    <source>
        <dbReference type="ARBA" id="ARBA00023163"/>
    </source>
</evidence>
<feature type="region of interest" description="Disordered" evidence="14">
    <location>
        <begin position="282"/>
        <end position="309"/>
    </location>
</feature>
<proteinExistence type="predicted"/>
<protein>
    <recommendedName>
        <fullName evidence="3">type I protein arginine methyltransferase</fullName>
        <ecNumber evidence="3">2.1.1.319</ecNumber>
    </recommendedName>
</protein>
<dbReference type="Gene3D" id="2.70.160.11">
    <property type="entry name" value="Hnrnp arginine n-methyltransferase1"/>
    <property type="match status" value="1"/>
</dbReference>
<comment type="subcellular location">
    <subcellularLocation>
        <location evidence="2">Cytoplasm</location>
    </subcellularLocation>
    <subcellularLocation>
        <location evidence="1">Nucleus</location>
    </subcellularLocation>
</comment>
<feature type="domain" description="Protein arginine N-methyltransferase" evidence="15">
    <location>
        <begin position="324"/>
        <end position="470"/>
    </location>
</feature>
<evidence type="ECO:0000256" key="9">
    <source>
        <dbReference type="ARBA" id="ARBA00023015"/>
    </source>
</evidence>
<evidence type="ECO:0000256" key="5">
    <source>
        <dbReference type="ARBA" id="ARBA00022603"/>
    </source>
</evidence>
<dbReference type="PANTHER" id="PTHR11006">
    <property type="entry name" value="PROTEIN ARGININE N-METHYLTRANSFERASE"/>
    <property type="match status" value="1"/>
</dbReference>
<dbReference type="SUPFAM" id="SSF53335">
    <property type="entry name" value="S-adenosyl-L-methionine-dependent methyltransferases"/>
    <property type="match status" value="2"/>
</dbReference>